<dbReference type="InterPro" id="IPR058192">
    <property type="entry name" value="WHD_ROQ1-like"/>
</dbReference>
<keyword evidence="7" id="KW-0520">NAD</keyword>
<dbReference type="InterPro" id="IPR001611">
    <property type="entry name" value="Leu-rich_rpt"/>
</dbReference>
<dbReference type="InterPro" id="IPR011713">
    <property type="entry name" value="Leu-rich_rpt_3"/>
</dbReference>
<dbReference type="Pfam" id="PF00560">
    <property type="entry name" value="LRR_1"/>
    <property type="match status" value="2"/>
</dbReference>
<dbReference type="Pfam" id="PF23282">
    <property type="entry name" value="WHD_ROQ1"/>
    <property type="match status" value="1"/>
</dbReference>
<dbReference type="PANTHER" id="PTHR11017:SF292">
    <property type="entry name" value="AAA+ ATPASE DOMAIN-CONTAINING PROTEIN"/>
    <property type="match status" value="1"/>
</dbReference>
<reference evidence="11 12" key="1">
    <citation type="journal article" date="2023" name="BMC Biotechnol.">
        <title>Vitis rotundifolia cv Carlos genome sequencing.</title>
        <authorList>
            <person name="Huff M."/>
            <person name="Hulse-Kemp A."/>
            <person name="Scheffler B."/>
            <person name="Youngblood R."/>
            <person name="Simpson S."/>
            <person name="Babiker E."/>
            <person name="Staton M."/>
        </authorList>
    </citation>
    <scope>NUCLEOTIDE SEQUENCE [LARGE SCALE GENOMIC DNA]</scope>
    <source>
        <tissue evidence="11">Leaf</tissue>
    </source>
</reference>
<feature type="domain" description="TIR" evidence="10">
    <location>
        <begin position="17"/>
        <end position="154"/>
    </location>
</feature>
<dbReference type="GO" id="GO:0043068">
    <property type="term" value="P:positive regulation of programmed cell death"/>
    <property type="evidence" value="ECO:0007669"/>
    <property type="project" value="UniProtKB-ARBA"/>
</dbReference>
<evidence type="ECO:0000256" key="6">
    <source>
        <dbReference type="ARBA" id="ARBA00022821"/>
    </source>
</evidence>
<dbReference type="PANTHER" id="PTHR11017">
    <property type="entry name" value="LEUCINE-RICH REPEAT-CONTAINING PROTEIN"/>
    <property type="match status" value="1"/>
</dbReference>
<keyword evidence="12" id="KW-1185">Reference proteome</keyword>
<dbReference type="InterPro" id="IPR035897">
    <property type="entry name" value="Toll_tir_struct_dom_sf"/>
</dbReference>
<evidence type="ECO:0000256" key="1">
    <source>
        <dbReference type="ARBA" id="ARBA00004123"/>
    </source>
</evidence>
<keyword evidence="6" id="KW-0611">Plant defense</keyword>
<keyword evidence="3" id="KW-0963">Cytoplasm</keyword>
<organism evidence="11 12">
    <name type="scientific">Vitis rotundifolia</name>
    <name type="common">Muscadine grape</name>
    <dbReference type="NCBI Taxonomy" id="103349"/>
    <lineage>
        <taxon>Eukaryota</taxon>
        <taxon>Viridiplantae</taxon>
        <taxon>Streptophyta</taxon>
        <taxon>Embryophyta</taxon>
        <taxon>Tracheophyta</taxon>
        <taxon>Spermatophyta</taxon>
        <taxon>Magnoliopsida</taxon>
        <taxon>eudicotyledons</taxon>
        <taxon>Gunneridae</taxon>
        <taxon>Pentapetalae</taxon>
        <taxon>rosids</taxon>
        <taxon>Vitales</taxon>
        <taxon>Vitaceae</taxon>
        <taxon>Viteae</taxon>
        <taxon>Vitis</taxon>
    </lineage>
</organism>
<dbReference type="EMBL" id="JARBHA010000018">
    <property type="protein sequence ID" value="KAJ9675859.1"/>
    <property type="molecule type" value="Genomic_DNA"/>
</dbReference>
<dbReference type="SUPFAM" id="SSF52200">
    <property type="entry name" value="Toll/Interleukin receptor TIR domain"/>
    <property type="match status" value="1"/>
</dbReference>
<dbReference type="GO" id="GO:0005737">
    <property type="term" value="C:cytoplasm"/>
    <property type="evidence" value="ECO:0007669"/>
    <property type="project" value="UniProtKB-SubCell"/>
</dbReference>
<proteinExistence type="inferred from homology"/>
<dbReference type="InterPro" id="IPR036390">
    <property type="entry name" value="WH_DNA-bd_sf"/>
</dbReference>
<evidence type="ECO:0000256" key="4">
    <source>
        <dbReference type="ARBA" id="ARBA00022614"/>
    </source>
</evidence>
<dbReference type="AlphaFoldDB" id="A0AA38YSM1"/>
<comment type="similarity">
    <text evidence="9">Belongs to the disease resistance TIR-NB-LRR family.</text>
</comment>
<dbReference type="FunFam" id="3.40.50.10140:FF:000007">
    <property type="entry name" value="Disease resistance protein (TIR-NBS-LRR class)"/>
    <property type="match status" value="1"/>
</dbReference>
<evidence type="ECO:0000256" key="2">
    <source>
        <dbReference type="ARBA" id="ARBA00004496"/>
    </source>
</evidence>
<evidence type="ECO:0000313" key="11">
    <source>
        <dbReference type="EMBL" id="KAJ9675859.1"/>
    </source>
</evidence>
<keyword evidence="4" id="KW-0433">Leucine-rich repeat</keyword>
<dbReference type="Gene3D" id="3.80.10.10">
    <property type="entry name" value="Ribonuclease Inhibitor"/>
    <property type="match status" value="2"/>
</dbReference>
<evidence type="ECO:0000256" key="8">
    <source>
        <dbReference type="ARBA" id="ARBA00023242"/>
    </source>
</evidence>
<dbReference type="Gene3D" id="3.40.50.10140">
    <property type="entry name" value="Toll/interleukin-1 receptor homology (TIR) domain"/>
    <property type="match status" value="1"/>
</dbReference>
<sequence>MASTSTKTSSSSSKLPHKYDVFLSFRGRDTRKNFVDHLYAGLVANGFHTFRDDEQLERGDEISSRLLDAIADSHIFVVVFSENYADSRWCLNELLAIIESIASDDSRIVLPIFYHVDPSDVRHQTGSYATRYTSPDEDADEEKVEMIKKWRNALTAAASLPLALKVLGNFLCNKQHNEWESELSNLDKEPNVEILDVFKVSFDGLPLTSKAIFLDIACFFKGEYKDFIIKILKSHDFDAEGGIRFLQNRCLLTISNGKVRMHNLIQKLGHKIVRDESLRDKGIRSRLWHHMDVQDVLEERMKGTKSIEGIFLDLSKLDNINLSTQAMTDMTQLRLLKIFLGSEVVSGEEDCKVCITSDFKFPSWDLCYLCWHGFTSDFKFPSGNLCYLYWHGYPLNSLPSNFDPAKLVELNMPYSNIRKFGLGKMVSNLTAIILSHSKYLIMVSNFSSTPNLEKLILEGCTSLREIDPSIGDLKRLGLLDLKECKSLGSLPDSICNLKSLKTLYLSGCSKLNGLPKDLGNMTHLTELYANRTATATESAIGWLREFLIPAFSGFEVGRAYPSLSSLSGLSLLRELDLSDCCWLDAKIPDAFWRLYSLEKLNLSGNPFTMVPASIKELSRLKVLVLGRCKMLQSLPKLPPSLKELDAHECVSLQTSLASLSYVVEESQFCILVPGDKVPAWFDCRGKKSSVTIHSSEDLLGICVCFVFAFEDQLPQIHDDISCRLNNFSFFHSYWDKWSAYLPCSAFDICHPETWRDIEASFELSGVTDASEIECGIHLITTGYHSWSRFERFLLVYGLHF</sequence>
<dbReference type="Pfam" id="PF07725">
    <property type="entry name" value="LRR_3"/>
    <property type="match status" value="1"/>
</dbReference>
<evidence type="ECO:0000256" key="7">
    <source>
        <dbReference type="ARBA" id="ARBA00023027"/>
    </source>
</evidence>
<keyword evidence="5" id="KW-0677">Repeat</keyword>
<dbReference type="InterPro" id="IPR045344">
    <property type="entry name" value="C-JID"/>
</dbReference>
<dbReference type="SMART" id="SM00255">
    <property type="entry name" value="TIR"/>
    <property type="match status" value="1"/>
</dbReference>
<evidence type="ECO:0000256" key="3">
    <source>
        <dbReference type="ARBA" id="ARBA00022490"/>
    </source>
</evidence>
<dbReference type="InterPro" id="IPR044974">
    <property type="entry name" value="Disease_R_plants"/>
</dbReference>
<name>A0AA38YSM1_VITRO</name>
<evidence type="ECO:0000313" key="12">
    <source>
        <dbReference type="Proteomes" id="UP001168098"/>
    </source>
</evidence>
<dbReference type="PROSITE" id="PS50104">
    <property type="entry name" value="TIR"/>
    <property type="match status" value="1"/>
</dbReference>
<dbReference type="SUPFAM" id="SSF46785">
    <property type="entry name" value="Winged helix' DNA-binding domain"/>
    <property type="match status" value="1"/>
</dbReference>
<dbReference type="GO" id="GO:0005634">
    <property type="term" value="C:nucleus"/>
    <property type="evidence" value="ECO:0007669"/>
    <property type="project" value="UniProtKB-SubCell"/>
</dbReference>
<gene>
    <name evidence="11" type="ORF">PVL29_024692</name>
</gene>
<dbReference type="InterPro" id="IPR032675">
    <property type="entry name" value="LRR_dom_sf"/>
</dbReference>
<evidence type="ECO:0000256" key="5">
    <source>
        <dbReference type="ARBA" id="ARBA00022737"/>
    </source>
</evidence>
<protein>
    <recommendedName>
        <fullName evidence="10">TIR domain-containing protein</fullName>
    </recommendedName>
</protein>
<evidence type="ECO:0000259" key="10">
    <source>
        <dbReference type="PROSITE" id="PS50104"/>
    </source>
</evidence>
<accession>A0AA38YSM1</accession>
<dbReference type="Proteomes" id="UP001168098">
    <property type="component" value="Unassembled WGS sequence"/>
</dbReference>
<dbReference type="GO" id="GO:0050832">
    <property type="term" value="P:defense response to fungus"/>
    <property type="evidence" value="ECO:0007669"/>
    <property type="project" value="UniProtKB-ARBA"/>
</dbReference>
<keyword evidence="8" id="KW-0539">Nucleus</keyword>
<dbReference type="PRINTS" id="PR00364">
    <property type="entry name" value="DISEASERSIST"/>
</dbReference>
<dbReference type="Pfam" id="PF20160">
    <property type="entry name" value="C-JID"/>
    <property type="match status" value="1"/>
</dbReference>
<evidence type="ECO:0000256" key="9">
    <source>
        <dbReference type="ARBA" id="ARBA00061488"/>
    </source>
</evidence>
<dbReference type="SUPFAM" id="SSF52058">
    <property type="entry name" value="L domain-like"/>
    <property type="match status" value="1"/>
</dbReference>
<dbReference type="GO" id="GO:0007165">
    <property type="term" value="P:signal transduction"/>
    <property type="evidence" value="ECO:0007669"/>
    <property type="project" value="InterPro"/>
</dbReference>
<comment type="caution">
    <text evidence="11">The sequence shown here is derived from an EMBL/GenBank/DDBJ whole genome shotgun (WGS) entry which is preliminary data.</text>
</comment>
<comment type="subcellular location">
    <subcellularLocation>
        <location evidence="2">Cytoplasm</location>
    </subcellularLocation>
    <subcellularLocation>
        <location evidence="1">Nucleus</location>
    </subcellularLocation>
</comment>
<dbReference type="InterPro" id="IPR000157">
    <property type="entry name" value="TIR_dom"/>
</dbReference>
<dbReference type="Pfam" id="PF01582">
    <property type="entry name" value="TIR"/>
    <property type="match status" value="1"/>
</dbReference>